<proteinExistence type="predicted"/>
<gene>
    <name evidence="1" type="ORF">NECAME_18422</name>
</gene>
<sequence length="282" mass="31126">MLRALRHGGADRAHVGPIDAGLQQVAGFFTRGGQIVHEHAACAHRFRCDFGGVRRESAHADYEPVLACRGVVHGRLARGCSDDHVDFFRHRAARGRRVHAGLREVSAQCRVGRLSPALHVERRRRIQLADRLGMKTSLLSGADDQKGAWRAGVKDAHAQHGERRGAPPRHGRAVEDELRLPRRAVAHRHRAEDGRHAERRVGRAHAHELVDGDVVGAGGHREHDAVAFERHARAHGRVNAARVVVLRGRGEGVEQRAEVEQARRGGGVVNRDGLHRIFSPDE</sequence>
<protein>
    <submittedName>
        <fullName evidence="1">Uncharacterized protein</fullName>
    </submittedName>
</protein>
<dbReference type="EMBL" id="KI661288">
    <property type="protein sequence ID" value="ETN73261.1"/>
    <property type="molecule type" value="Genomic_DNA"/>
</dbReference>
<evidence type="ECO:0000313" key="1">
    <source>
        <dbReference type="EMBL" id="ETN73261.1"/>
    </source>
</evidence>
<reference evidence="2" key="1">
    <citation type="journal article" date="2014" name="Nat. Genet.">
        <title>Genome of the human hookworm Necator americanus.</title>
        <authorList>
            <person name="Tang Y.T."/>
            <person name="Gao X."/>
            <person name="Rosa B.A."/>
            <person name="Abubucker S."/>
            <person name="Hallsworth-Pepin K."/>
            <person name="Martin J."/>
            <person name="Tyagi R."/>
            <person name="Heizer E."/>
            <person name="Zhang X."/>
            <person name="Bhonagiri-Palsikar V."/>
            <person name="Minx P."/>
            <person name="Warren W.C."/>
            <person name="Wang Q."/>
            <person name="Zhan B."/>
            <person name="Hotez P.J."/>
            <person name="Sternberg P.W."/>
            <person name="Dougall A."/>
            <person name="Gaze S.T."/>
            <person name="Mulvenna J."/>
            <person name="Sotillo J."/>
            <person name="Ranganathan S."/>
            <person name="Rabelo E.M."/>
            <person name="Wilson R.K."/>
            <person name="Felgner P.L."/>
            <person name="Bethony J."/>
            <person name="Hawdon J.M."/>
            <person name="Gasser R.B."/>
            <person name="Loukas A."/>
            <person name="Mitreva M."/>
        </authorList>
    </citation>
    <scope>NUCLEOTIDE SEQUENCE [LARGE SCALE GENOMIC DNA]</scope>
</reference>
<keyword evidence="2" id="KW-1185">Reference proteome</keyword>
<dbReference type="Proteomes" id="UP000053676">
    <property type="component" value="Unassembled WGS sequence"/>
</dbReference>
<evidence type="ECO:0000313" key="2">
    <source>
        <dbReference type="Proteomes" id="UP000053676"/>
    </source>
</evidence>
<name>W2SWT5_NECAM</name>
<accession>W2SWT5</accession>
<dbReference type="AlphaFoldDB" id="W2SWT5"/>
<organism evidence="1 2">
    <name type="scientific">Necator americanus</name>
    <name type="common">Human hookworm</name>
    <dbReference type="NCBI Taxonomy" id="51031"/>
    <lineage>
        <taxon>Eukaryota</taxon>
        <taxon>Metazoa</taxon>
        <taxon>Ecdysozoa</taxon>
        <taxon>Nematoda</taxon>
        <taxon>Chromadorea</taxon>
        <taxon>Rhabditida</taxon>
        <taxon>Rhabditina</taxon>
        <taxon>Rhabditomorpha</taxon>
        <taxon>Strongyloidea</taxon>
        <taxon>Ancylostomatidae</taxon>
        <taxon>Bunostominae</taxon>
        <taxon>Necator</taxon>
    </lineage>
</organism>
<dbReference type="KEGG" id="nai:NECAME_18422"/>